<evidence type="ECO:0000256" key="6">
    <source>
        <dbReference type="ARBA" id="ARBA00022553"/>
    </source>
</evidence>
<comment type="similarity">
    <text evidence="4 13">Belongs to the phosphorylase b kinase regulatory chain family.</text>
</comment>
<dbReference type="InterPro" id="IPR012341">
    <property type="entry name" value="6hp_glycosidase-like_sf"/>
</dbReference>
<evidence type="ECO:0000259" key="15">
    <source>
        <dbReference type="Pfam" id="PF00723"/>
    </source>
</evidence>
<comment type="function">
    <text evidence="1">Phosphorylase b kinase catalyzes the phosphorylation of serine in certain substrates, including troponin I. The alpha chain may bind calmodulin.</text>
</comment>
<evidence type="ECO:0000256" key="14">
    <source>
        <dbReference type="SAM" id="MobiDB-lite"/>
    </source>
</evidence>
<dbReference type="Pfam" id="PF19292">
    <property type="entry name" value="KPBB_C"/>
    <property type="match status" value="1"/>
</dbReference>
<organism evidence="17 18">
    <name type="scientific">Parastrongyloides trichosuri</name>
    <name type="common">Possum-specific nematode worm</name>
    <dbReference type="NCBI Taxonomy" id="131310"/>
    <lineage>
        <taxon>Eukaryota</taxon>
        <taxon>Metazoa</taxon>
        <taxon>Ecdysozoa</taxon>
        <taxon>Nematoda</taxon>
        <taxon>Chromadorea</taxon>
        <taxon>Rhabditida</taxon>
        <taxon>Tylenchina</taxon>
        <taxon>Panagrolaimomorpha</taxon>
        <taxon>Strongyloidoidea</taxon>
        <taxon>Strongyloididae</taxon>
        <taxon>Parastrongyloides</taxon>
    </lineage>
</organism>
<reference evidence="18" key="1">
    <citation type="submission" date="2017-02" db="UniProtKB">
        <authorList>
            <consortium name="WormBaseParasite"/>
        </authorList>
    </citation>
    <scope>IDENTIFICATION</scope>
</reference>
<dbReference type="InterPro" id="IPR011613">
    <property type="entry name" value="GH15-like"/>
</dbReference>
<dbReference type="GO" id="GO:0005964">
    <property type="term" value="C:phosphorylase kinase complex"/>
    <property type="evidence" value="ECO:0007669"/>
    <property type="project" value="TreeGrafter"/>
</dbReference>
<evidence type="ECO:0000256" key="3">
    <source>
        <dbReference type="ARBA" id="ARBA00005131"/>
    </source>
</evidence>
<keyword evidence="8 13" id="KW-0112">Calmodulin-binding</keyword>
<dbReference type="FunFam" id="1.50.10.10:FF:000004">
    <property type="entry name" value="Phosphorylase b kinase regulatory subunit"/>
    <property type="match status" value="1"/>
</dbReference>
<proteinExistence type="inferred from homology"/>
<dbReference type="InterPro" id="IPR008734">
    <property type="entry name" value="PHK_A/B_su"/>
</dbReference>
<evidence type="ECO:0000313" key="17">
    <source>
        <dbReference type="Proteomes" id="UP000038045"/>
    </source>
</evidence>
<evidence type="ECO:0000256" key="4">
    <source>
        <dbReference type="ARBA" id="ARBA00007128"/>
    </source>
</evidence>
<dbReference type="InterPro" id="IPR045583">
    <property type="entry name" value="KPBA/B_C"/>
</dbReference>
<evidence type="ECO:0000256" key="5">
    <source>
        <dbReference type="ARBA" id="ARBA00022475"/>
    </source>
</evidence>
<dbReference type="UniPathway" id="UPA00163"/>
<evidence type="ECO:0000256" key="7">
    <source>
        <dbReference type="ARBA" id="ARBA00022600"/>
    </source>
</evidence>
<name>A0A0N5A4Z0_PARTI</name>
<dbReference type="SUPFAM" id="SSF48208">
    <property type="entry name" value="Six-hairpin glycosidases"/>
    <property type="match status" value="1"/>
</dbReference>
<keyword evidence="17" id="KW-1185">Reference proteome</keyword>
<keyword evidence="5 13" id="KW-1003">Cell membrane</keyword>
<evidence type="ECO:0000256" key="2">
    <source>
        <dbReference type="ARBA" id="ARBA00004342"/>
    </source>
</evidence>
<evidence type="ECO:0000313" key="18">
    <source>
        <dbReference type="WBParaSite" id="PTRK_0001677400.1"/>
    </source>
</evidence>
<evidence type="ECO:0000256" key="10">
    <source>
        <dbReference type="ARBA" id="ARBA00023277"/>
    </source>
</evidence>
<dbReference type="Pfam" id="PF00723">
    <property type="entry name" value="Glyco_hydro_15"/>
    <property type="match status" value="1"/>
</dbReference>
<evidence type="ECO:0000256" key="11">
    <source>
        <dbReference type="ARBA" id="ARBA00023288"/>
    </source>
</evidence>
<keyword evidence="12 13" id="KW-0636">Prenylation</keyword>
<feature type="domain" description="GH15-like" evidence="15">
    <location>
        <begin position="14"/>
        <end position="952"/>
    </location>
</feature>
<dbReference type="PANTHER" id="PTHR10749:SF7">
    <property type="entry name" value="PHOSPHORYLASE B KINASE REGULATORY SUBUNIT ALPHA-RELATED"/>
    <property type="match status" value="1"/>
</dbReference>
<keyword evidence="6" id="KW-0597">Phosphoprotein</keyword>
<evidence type="ECO:0000256" key="9">
    <source>
        <dbReference type="ARBA" id="ARBA00023136"/>
    </source>
</evidence>
<protein>
    <recommendedName>
        <fullName evidence="13">Phosphorylase b kinase regulatory subunit</fullName>
    </recommendedName>
</protein>
<evidence type="ECO:0000259" key="16">
    <source>
        <dbReference type="Pfam" id="PF19292"/>
    </source>
</evidence>
<keyword evidence="11 13" id="KW-0449">Lipoprotein</keyword>
<evidence type="ECO:0000256" key="8">
    <source>
        <dbReference type="ARBA" id="ARBA00022860"/>
    </source>
</evidence>
<accession>A0A0N5A4Z0</accession>
<dbReference type="InterPro" id="IPR008928">
    <property type="entry name" value="6-hairpin_glycosidase_sf"/>
</dbReference>
<dbReference type="Gene3D" id="1.50.10.10">
    <property type="match status" value="1"/>
</dbReference>
<keyword evidence="7 13" id="KW-0321">Glycogen metabolism</keyword>
<dbReference type="STRING" id="131310.A0A0N5A4Z0"/>
<feature type="domain" description="Phosphorylase b kinase regulatory subunit alpha/beta C-terminal" evidence="16">
    <location>
        <begin position="1033"/>
        <end position="1235"/>
    </location>
</feature>
<keyword evidence="10 13" id="KW-0119">Carbohydrate metabolism</keyword>
<dbReference type="PANTHER" id="PTHR10749">
    <property type="entry name" value="PHOSPHORYLASE B KINASE REGULATORY SUBUNIT"/>
    <property type="match status" value="1"/>
</dbReference>
<feature type="compositionally biased region" description="Basic and acidic residues" evidence="14">
    <location>
        <begin position="1039"/>
        <end position="1050"/>
    </location>
</feature>
<comment type="subcellular location">
    <subcellularLocation>
        <location evidence="2 13">Cell membrane</location>
        <topology evidence="2 13">Lipid-anchor</topology>
        <orientation evidence="2 13">Cytoplasmic side</orientation>
    </subcellularLocation>
</comment>
<dbReference type="GO" id="GO:0005886">
    <property type="term" value="C:plasma membrane"/>
    <property type="evidence" value="ECO:0007669"/>
    <property type="project" value="UniProtKB-SubCell"/>
</dbReference>
<keyword evidence="9 13" id="KW-0472">Membrane</keyword>
<dbReference type="Proteomes" id="UP000038045">
    <property type="component" value="Unplaced"/>
</dbReference>
<evidence type="ECO:0000256" key="13">
    <source>
        <dbReference type="RuleBase" id="RU364123"/>
    </source>
</evidence>
<dbReference type="GO" id="GO:0005977">
    <property type="term" value="P:glycogen metabolic process"/>
    <property type="evidence" value="ECO:0007669"/>
    <property type="project" value="UniProtKB-UniPathway"/>
</dbReference>
<evidence type="ECO:0000256" key="12">
    <source>
        <dbReference type="ARBA" id="ARBA00023289"/>
    </source>
</evidence>
<feature type="region of interest" description="Disordered" evidence="14">
    <location>
        <begin position="1033"/>
        <end position="1056"/>
    </location>
</feature>
<dbReference type="GO" id="GO:0005516">
    <property type="term" value="F:calmodulin binding"/>
    <property type="evidence" value="ECO:0007669"/>
    <property type="project" value="UniProtKB-KW"/>
</dbReference>
<sequence>MFSREEARLRLSDIYKLLDKTILEYQNPISGLFENNPSNFPNHAWVRDNMYAVQALWALYRAHKKCACSDEEMENVKKIGYSCIKIMQSIMECMIRQSDKVELFKLHQRAHDSLHAKYSVISKGQVSGDYDWGHLQIDAISLFLLTLAQMTASGLQIVRNFDEVAFIQNLVYYIEIAYRTPDYGIWERGDKTNQGITELNSSSVGIAKAAMHALREVGDLFSDGSKSSCIHIVSDEIEQCDAVLSSMLPRESFSKEVDAGLLSMISFPAFAVADVDLITKTRNAVLDLLYGQYGCIRFIRDGYKTALEDPHRLHYNNSELQNFENIECEWPLFLLFLIIDSYFNKDEEKLKEYWSRLDKCLVKDEKNNNIKLVPELYRVPLSHVQAEKRDPKSQEREVGGLVPFLWAQSLYIICLLLRENLITAPELDPLSRRLAITEKRPPSEVQVVILAETLDVKQQLSERDIEVQTLDEVDPIFTVQPASVFQKILGRFGECHKLKLTGRPEDRDIGLLTTSILYQLGQKFVVFTPQFMDRKRSHLFYDIRILMDEWASELQYIYTSWNSANMSGRPLVVLVVSRHMLHNNNADEKNDDELNSIEIRATVIDTILKIKNGYIDGSRVVMGHLHSFFRTTAISKLHLQEHYSHLINHSYINGSADRSFLDKEETTTINTSTPKRIEGIIKRSNSIKDRKPKQFNAVHEASMRHRSMIFDSNDVDLIQLRLAYNSAKMSSNTSIPSSPDKLIETLSETRCSTSPIEISTHAPEFLASEYMASPYGEDGWLSNHQKNELIDMNDDNLIELLNETNILEEQASIIHCLWMKRGPNYRIYMKSHDVSVSVRELTEEVYRKACIGREWTWVRIASGLLDKQMDELTKNVTHLMVRQKQLTVGSPSKTEEAITCPKTKEELRIIINRAYKDDKNAMTLAQEVIVALGSLVRTDPKLFIEMFRLRIGLIVQVMASELARIKHLGAEEASLHLLYLSPFEIKEMIHALLSGRLLEETSSRSSVGVGIREKRTGMGSFRKQIEERKSLRRSLRSVHKSDEGVPVEKEESSDDSELDEDYQYGIWLRHRRIDGALNRVPPSFYATIWNTLRRFYRGITVGGHFLDWSLTQEMTTREIKFSLQVEHILNQIVEPEYREILVEAFTLLGNVDKLIQCAPRIDHSQPFELDRIVRVANALFVEHNREMDTIVMECCGSNNFCDGARGICQYFYDSAPAGEYGTAHYMIKALMDLFASDF</sequence>
<evidence type="ECO:0000256" key="1">
    <source>
        <dbReference type="ARBA" id="ARBA00002837"/>
    </source>
</evidence>
<dbReference type="WBParaSite" id="PTRK_0001677400.1">
    <property type="protein sequence ID" value="PTRK_0001677400.1"/>
    <property type="gene ID" value="PTRK_0001677400"/>
</dbReference>
<comment type="pathway">
    <text evidence="3 13">Glycan biosynthesis; glycogen metabolism.</text>
</comment>
<dbReference type="AlphaFoldDB" id="A0A0N5A4Z0"/>